<name>A0A6C0IUC6_9ZZZZ</name>
<dbReference type="Gene3D" id="1.10.10.10">
    <property type="entry name" value="Winged helix-like DNA-binding domain superfamily/Winged helix DNA-binding domain"/>
    <property type="match status" value="1"/>
</dbReference>
<dbReference type="InterPro" id="IPR036388">
    <property type="entry name" value="WH-like_DNA-bd_sf"/>
</dbReference>
<protein>
    <recommendedName>
        <fullName evidence="1">Peptidase S74 domain-containing protein</fullName>
    </recommendedName>
</protein>
<proteinExistence type="predicted"/>
<organism evidence="2">
    <name type="scientific">viral metagenome</name>
    <dbReference type="NCBI Taxonomy" id="1070528"/>
    <lineage>
        <taxon>unclassified sequences</taxon>
        <taxon>metagenomes</taxon>
        <taxon>organismal metagenomes</taxon>
    </lineage>
</organism>
<sequence>MSVNYNGKVQNVTSYIKTYTPNINASAGLSNLWSTSKIADDDNANANVIIPASPYYSNLYIPGNLYLDGNFINASDMNLKQNIMPLKKEQTNKLLNLNTYSYTYKSDETNKLHFGLIAQEVEEELPELVIEKPHTDANVDTNTNNYKGVNYLELVPLLVSVVQTQQKQINELQNKLNTFIKKF</sequence>
<evidence type="ECO:0000313" key="2">
    <source>
        <dbReference type="EMBL" id="QHT96085.1"/>
    </source>
</evidence>
<dbReference type="PROSITE" id="PS51688">
    <property type="entry name" value="ICA"/>
    <property type="match status" value="1"/>
</dbReference>
<feature type="domain" description="Peptidase S74" evidence="1">
    <location>
        <begin position="75"/>
        <end position="176"/>
    </location>
</feature>
<dbReference type="InterPro" id="IPR030392">
    <property type="entry name" value="S74_ICA"/>
</dbReference>
<dbReference type="AlphaFoldDB" id="A0A6C0IUC6"/>
<evidence type="ECO:0000259" key="1">
    <source>
        <dbReference type="PROSITE" id="PS51688"/>
    </source>
</evidence>
<accession>A0A6C0IUC6</accession>
<dbReference type="EMBL" id="MN740251">
    <property type="protein sequence ID" value="QHT96085.1"/>
    <property type="molecule type" value="Genomic_DNA"/>
</dbReference>
<dbReference type="Pfam" id="PF13884">
    <property type="entry name" value="Peptidase_S74"/>
    <property type="match status" value="1"/>
</dbReference>
<reference evidence="2" key="1">
    <citation type="journal article" date="2020" name="Nature">
        <title>Giant virus diversity and host interactions through global metagenomics.</title>
        <authorList>
            <person name="Schulz F."/>
            <person name="Roux S."/>
            <person name="Paez-Espino D."/>
            <person name="Jungbluth S."/>
            <person name="Walsh D.A."/>
            <person name="Denef V.J."/>
            <person name="McMahon K.D."/>
            <person name="Konstantinidis K.T."/>
            <person name="Eloe-Fadrosh E.A."/>
            <person name="Kyrpides N.C."/>
            <person name="Woyke T."/>
        </authorList>
    </citation>
    <scope>NUCLEOTIDE SEQUENCE</scope>
    <source>
        <strain evidence="2">GVMAG-M-3300024301-20</strain>
    </source>
</reference>